<dbReference type="PRINTS" id="PR00069">
    <property type="entry name" value="ALDKETRDTASE"/>
</dbReference>
<dbReference type="PANTHER" id="PTHR43625:SF40">
    <property type="entry name" value="ALDO-KETO REDUCTASE YAKC [NADP(+)]"/>
    <property type="match status" value="1"/>
</dbReference>
<dbReference type="EMBL" id="BOQL01000036">
    <property type="protein sequence ID" value="GIM71402.1"/>
    <property type="molecule type" value="Genomic_DNA"/>
</dbReference>
<accession>A0A919SGZ4</accession>
<feature type="coiled-coil region" evidence="2">
    <location>
        <begin position="107"/>
        <end position="134"/>
    </location>
</feature>
<dbReference type="AlphaFoldDB" id="A0A919SGZ4"/>
<dbReference type="Proteomes" id="UP000681340">
    <property type="component" value="Unassembled WGS sequence"/>
</dbReference>
<evidence type="ECO:0000313" key="5">
    <source>
        <dbReference type="Proteomes" id="UP000681340"/>
    </source>
</evidence>
<dbReference type="InterPro" id="IPR050791">
    <property type="entry name" value="Aldo-Keto_reductase"/>
</dbReference>
<evidence type="ECO:0000259" key="3">
    <source>
        <dbReference type="Pfam" id="PF00248"/>
    </source>
</evidence>
<comment type="caution">
    <text evidence="4">The sequence shown here is derived from an EMBL/GenBank/DDBJ whole genome shotgun (WGS) entry which is preliminary data.</text>
</comment>
<evidence type="ECO:0000256" key="2">
    <source>
        <dbReference type="SAM" id="Coils"/>
    </source>
</evidence>
<proteinExistence type="predicted"/>
<evidence type="ECO:0000313" key="4">
    <source>
        <dbReference type="EMBL" id="GIM71402.1"/>
    </source>
</evidence>
<name>A0A919SGZ4_9ACTN</name>
<organism evidence="4 5">
    <name type="scientific">Actinoplanes auranticolor</name>
    <dbReference type="NCBI Taxonomy" id="47988"/>
    <lineage>
        <taxon>Bacteria</taxon>
        <taxon>Bacillati</taxon>
        <taxon>Actinomycetota</taxon>
        <taxon>Actinomycetes</taxon>
        <taxon>Micromonosporales</taxon>
        <taxon>Micromonosporaceae</taxon>
        <taxon>Actinoplanes</taxon>
    </lineage>
</organism>
<evidence type="ECO:0000256" key="1">
    <source>
        <dbReference type="ARBA" id="ARBA00023002"/>
    </source>
</evidence>
<protein>
    <submittedName>
        <fullName evidence="4">Oxidoreductase</fullName>
    </submittedName>
</protein>
<keyword evidence="1" id="KW-0560">Oxidoreductase</keyword>
<feature type="domain" description="NADP-dependent oxidoreductase" evidence="3">
    <location>
        <begin position="23"/>
        <end position="290"/>
    </location>
</feature>
<sequence>MPTDEINAAAAGTFTLAGHTVRRLGFGSMRLTVEQDPGSAVRVLRHAVELGVNHIDTAAFYVSPGGTLQVGTGDKRYATELIRAALWPYPDDLLIATKVGPGEQGWARSAAQLRAQVEENLRRLRRDHLDLVNLRLRGPGHGSCAEEFAALAALREQGLIRHLGLSAATPAHLDEAQAIAPVACVQNSYGLDYRRSQDELVRICGERGLAFVPFFSLAGDAREKGAGQESNEAVRAVAAAHGATTGQVRLAWALHQGPHVLVIPGTSSVGHLRENVAAGALRLTAAQLATL</sequence>
<dbReference type="CDD" id="cd19088">
    <property type="entry name" value="AKR_AKR13B1"/>
    <property type="match status" value="1"/>
</dbReference>
<dbReference type="Pfam" id="PF00248">
    <property type="entry name" value="Aldo_ket_red"/>
    <property type="match status" value="1"/>
</dbReference>
<dbReference type="InterPro" id="IPR023210">
    <property type="entry name" value="NADP_OxRdtase_dom"/>
</dbReference>
<dbReference type="GO" id="GO:0005737">
    <property type="term" value="C:cytoplasm"/>
    <property type="evidence" value="ECO:0007669"/>
    <property type="project" value="TreeGrafter"/>
</dbReference>
<keyword evidence="2" id="KW-0175">Coiled coil</keyword>
<dbReference type="InterPro" id="IPR020471">
    <property type="entry name" value="AKR"/>
</dbReference>
<reference evidence="4" key="1">
    <citation type="submission" date="2021-03" db="EMBL/GenBank/DDBJ databases">
        <title>Whole genome shotgun sequence of Actinoplanes auranticolor NBRC 12245.</title>
        <authorList>
            <person name="Komaki H."/>
            <person name="Tamura T."/>
        </authorList>
    </citation>
    <scope>NUCLEOTIDE SEQUENCE</scope>
    <source>
        <strain evidence="4">NBRC 12245</strain>
    </source>
</reference>
<dbReference type="PANTHER" id="PTHR43625">
    <property type="entry name" value="AFLATOXIN B1 ALDEHYDE REDUCTASE"/>
    <property type="match status" value="1"/>
</dbReference>
<gene>
    <name evidence="4" type="ORF">Aau02nite_45880</name>
</gene>
<keyword evidence="5" id="KW-1185">Reference proteome</keyword>
<dbReference type="SUPFAM" id="SSF51430">
    <property type="entry name" value="NAD(P)-linked oxidoreductase"/>
    <property type="match status" value="1"/>
</dbReference>
<dbReference type="GO" id="GO:0016491">
    <property type="term" value="F:oxidoreductase activity"/>
    <property type="evidence" value="ECO:0007669"/>
    <property type="project" value="UniProtKB-KW"/>
</dbReference>
<dbReference type="Gene3D" id="3.20.20.100">
    <property type="entry name" value="NADP-dependent oxidoreductase domain"/>
    <property type="match status" value="1"/>
</dbReference>
<dbReference type="RefSeq" id="WP_212990570.1">
    <property type="nucleotide sequence ID" value="NZ_BAABEA010000052.1"/>
</dbReference>
<dbReference type="InterPro" id="IPR036812">
    <property type="entry name" value="NAD(P)_OxRdtase_dom_sf"/>
</dbReference>